<dbReference type="InterPro" id="IPR050535">
    <property type="entry name" value="DNA_Repair-Maintenance_Comp"/>
</dbReference>
<dbReference type="Gene3D" id="3.60.21.10">
    <property type="match status" value="1"/>
</dbReference>
<reference evidence="1" key="1">
    <citation type="journal article" date="2014" name="Front. Microbiol.">
        <title>High frequency of phylogenetically diverse reductive dehalogenase-homologous genes in deep subseafloor sedimentary metagenomes.</title>
        <authorList>
            <person name="Kawai M."/>
            <person name="Futagami T."/>
            <person name="Toyoda A."/>
            <person name="Takaki Y."/>
            <person name="Nishi S."/>
            <person name="Hori S."/>
            <person name="Arai W."/>
            <person name="Tsubouchi T."/>
            <person name="Morono Y."/>
            <person name="Uchiyama I."/>
            <person name="Ito T."/>
            <person name="Fujiyama A."/>
            <person name="Inagaki F."/>
            <person name="Takami H."/>
        </authorList>
    </citation>
    <scope>NUCLEOTIDE SEQUENCE</scope>
    <source>
        <strain evidence="1">Expedition CK06-06</strain>
    </source>
</reference>
<name>X1IIZ6_9ZZZZ</name>
<gene>
    <name evidence="1" type="ORF">S03H2_44817</name>
</gene>
<evidence type="ECO:0008006" key="2">
    <source>
        <dbReference type="Google" id="ProtNLM"/>
    </source>
</evidence>
<evidence type="ECO:0000313" key="1">
    <source>
        <dbReference type="EMBL" id="GAH66084.1"/>
    </source>
</evidence>
<dbReference type="AlphaFoldDB" id="X1IIZ6"/>
<sequence length="268" mass="30587">KNLFLTKEEYKDFTDEEITKEIQKRASKKIKEYARMMKPGIPAIFAAHLAAAEATYSGSERSAIIGRDPVFSTQVLAQKEFDYVALGHIHKFQDINLDNHPPVVYPGSIERINFGEEKDDKGICLVSIEKDKTSYEFIPLPARKFVTIDVVISEEQDPTDALIGEIEKYDLSEAVVRVFYTMPAEREDLLDFRRINSALEQAFLVTAIAKKSKPVERIKRAEISEDLGMLEAMDKYIQNSPDLIPLSEELKTYALELEKELEENTYTP</sequence>
<comment type="caution">
    <text evidence="1">The sequence shown here is derived from an EMBL/GenBank/DDBJ whole genome shotgun (WGS) entry which is preliminary data.</text>
</comment>
<proteinExistence type="predicted"/>
<dbReference type="SUPFAM" id="SSF56300">
    <property type="entry name" value="Metallo-dependent phosphatases"/>
    <property type="match status" value="1"/>
</dbReference>
<dbReference type="PANTHER" id="PTHR30337">
    <property type="entry name" value="COMPONENT OF ATP-DEPENDENT DSDNA EXONUCLEASE"/>
    <property type="match status" value="1"/>
</dbReference>
<feature type="non-terminal residue" evidence="1">
    <location>
        <position position="1"/>
    </location>
</feature>
<dbReference type="EMBL" id="BARU01028046">
    <property type="protein sequence ID" value="GAH66084.1"/>
    <property type="molecule type" value="Genomic_DNA"/>
</dbReference>
<dbReference type="InterPro" id="IPR029052">
    <property type="entry name" value="Metallo-depent_PP-like"/>
</dbReference>
<feature type="non-terminal residue" evidence="1">
    <location>
        <position position="268"/>
    </location>
</feature>
<protein>
    <recommendedName>
        <fullName evidence="2">Nuclease SbcCD subunit D C-terminal domain-containing protein</fullName>
    </recommendedName>
</protein>
<dbReference type="PANTHER" id="PTHR30337:SF0">
    <property type="entry name" value="NUCLEASE SBCCD SUBUNIT D"/>
    <property type="match status" value="1"/>
</dbReference>
<organism evidence="1">
    <name type="scientific">marine sediment metagenome</name>
    <dbReference type="NCBI Taxonomy" id="412755"/>
    <lineage>
        <taxon>unclassified sequences</taxon>
        <taxon>metagenomes</taxon>
        <taxon>ecological metagenomes</taxon>
    </lineage>
</organism>
<accession>X1IIZ6</accession>